<comment type="caution">
    <text evidence="2">The sequence shown here is derived from an EMBL/GenBank/DDBJ whole genome shotgun (WGS) entry which is preliminary data.</text>
</comment>
<feature type="region of interest" description="Disordered" evidence="1">
    <location>
        <begin position="336"/>
        <end position="363"/>
    </location>
</feature>
<organism evidence="2 3">
    <name type="scientific">Fusarium agapanthi</name>
    <dbReference type="NCBI Taxonomy" id="1803897"/>
    <lineage>
        <taxon>Eukaryota</taxon>
        <taxon>Fungi</taxon>
        <taxon>Dikarya</taxon>
        <taxon>Ascomycota</taxon>
        <taxon>Pezizomycotina</taxon>
        <taxon>Sordariomycetes</taxon>
        <taxon>Hypocreomycetidae</taxon>
        <taxon>Hypocreales</taxon>
        <taxon>Nectriaceae</taxon>
        <taxon>Fusarium</taxon>
        <taxon>Fusarium fujikuroi species complex</taxon>
    </lineage>
</organism>
<evidence type="ECO:0000313" key="2">
    <source>
        <dbReference type="EMBL" id="KAF4499331.1"/>
    </source>
</evidence>
<protein>
    <submittedName>
        <fullName evidence="2">Uncharacterized protein</fullName>
    </submittedName>
</protein>
<evidence type="ECO:0000256" key="1">
    <source>
        <dbReference type="SAM" id="MobiDB-lite"/>
    </source>
</evidence>
<sequence>MSSPMFEVDYGRQSHLDCFPMVPGKASASCDVSARTFTTYRIRKNPNFANLRHFNEQGIVREICFSTLHAVSRPPGPKPHDASFGYLVFEVMDDHKPHDLAWLGVPSVGQYVNFDEISCFSVRFEWFDEGQQTWLSMPMSRYNTGRAQMSEWVNELDVEKVLTPWRVAMDTLQVLEGRVYTEPLEGSPKKVSVLHARKLETDYLAQKYRWVSRESSAPRPVPAYAIWDDNFRLVKRLFETNSTHIATTGPYEMGSDLISREVGDRRAGSIVYRPCTFTAFSAQKELWGTDPPVDAKTNLSMYPTGPHQFLAYQNSMTLAQLCEATRVPVPLPEHLVEEAEAEEAEEGGGDGAQDDGDVGSGQE</sequence>
<dbReference type="AlphaFoldDB" id="A0A9P5BCG2"/>
<accession>A0A9P5BCG2</accession>
<evidence type="ECO:0000313" key="3">
    <source>
        <dbReference type="Proteomes" id="UP000737391"/>
    </source>
</evidence>
<reference evidence="2" key="1">
    <citation type="submission" date="2020-01" db="EMBL/GenBank/DDBJ databases">
        <title>Identification and distribution of gene clusters putatively required for synthesis of sphingolipid metabolism inhibitors in phylogenetically diverse species of the filamentous fungus Fusarium.</title>
        <authorList>
            <person name="Kim H.-S."/>
            <person name="Busman M."/>
            <person name="Brown D.W."/>
            <person name="Divon H."/>
            <person name="Uhlig S."/>
            <person name="Proctor R.H."/>
        </authorList>
    </citation>
    <scope>NUCLEOTIDE SEQUENCE</scope>
    <source>
        <strain evidence="2">NRRL 31653</strain>
    </source>
</reference>
<name>A0A9P5BCG2_9HYPO</name>
<gene>
    <name evidence="2" type="ORF">FAGAP_4487</name>
</gene>
<keyword evidence="3" id="KW-1185">Reference proteome</keyword>
<feature type="compositionally biased region" description="Acidic residues" evidence="1">
    <location>
        <begin position="338"/>
        <end position="357"/>
    </location>
</feature>
<dbReference type="EMBL" id="LUFC02000268">
    <property type="protein sequence ID" value="KAF4499331.1"/>
    <property type="molecule type" value="Genomic_DNA"/>
</dbReference>
<dbReference type="Proteomes" id="UP000737391">
    <property type="component" value="Unassembled WGS sequence"/>
</dbReference>
<proteinExistence type="predicted"/>
<dbReference type="OrthoDB" id="5154081at2759"/>